<protein>
    <submittedName>
        <fullName evidence="4">Uncharacterized protein</fullName>
    </submittedName>
</protein>
<reference evidence="4 6" key="1">
    <citation type="journal article" date="2019" name="Sci. Rep.">
        <title>Orb-weaving spider Araneus ventricosus genome elucidates the spidroin gene catalogue.</title>
        <authorList>
            <person name="Kono N."/>
            <person name="Nakamura H."/>
            <person name="Ohtoshi R."/>
            <person name="Moran D.A.P."/>
            <person name="Shinohara A."/>
            <person name="Yoshida Y."/>
            <person name="Fujiwara M."/>
            <person name="Mori M."/>
            <person name="Tomita M."/>
            <person name="Arakawa K."/>
        </authorList>
    </citation>
    <scope>NUCLEOTIDE SEQUENCE [LARGE SCALE GENOMIC DNA]</scope>
</reference>
<name>A0A4Y2TU83_ARAVE</name>
<evidence type="ECO:0000256" key="1">
    <source>
        <dbReference type="SAM" id="MobiDB-lite"/>
    </source>
</evidence>
<dbReference type="AlphaFoldDB" id="A0A4Y2TU83"/>
<comment type="caution">
    <text evidence="4">The sequence shown here is derived from an EMBL/GenBank/DDBJ whole genome shotgun (WGS) entry which is preliminary data.</text>
</comment>
<sequence>MHFPGYLCVHSRSGGGEFQTKTLRDDVIWERALSASAPFFGRSLLANWEVSSPFRGKFRCCFSRPHSTSKPRPPTHPLGLESTGMNGKENVDNPLVWCGSLEKGRQIKCLIRHLPKVQHD</sequence>
<feature type="region of interest" description="Disordered" evidence="1">
    <location>
        <begin position="65"/>
        <end position="87"/>
    </location>
</feature>
<evidence type="ECO:0000313" key="5">
    <source>
        <dbReference type="EMBL" id="GBO02996.1"/>
    </source>
</evidence>
<dbReference type="EMBL" id="BGPR01030225">
    <property type="protein sequence ID" value="GBO02615.1"/>
    <property type="molecule type" value="Genomic_DNA"/>
</dbReference>
<dbReference type="EMBL" id="BGPR01030452">
    <property type="protein sequence ID" value="GBO02996.1"/>
    <property type="molecule type" value="Genomic_DNA"/>
</dbReference>
<dbReference type="Proteomes" id="UP000499080">
    <property type="component" value="Unassembled WGS sequence"/>
</dbReference>
<keyword evidence="6" id="KW-1185">Reference proteome</keyword>
<dbReference type="EMBL" id="BGPR01030224">
    <property type="protein sequence ID" value="GBO02612.1"/>
    <property type="molecule type" value="Genomic_DNA"/>
</dbReference>
<evidence type="ECO:0000313" key="6">
    <source>
        <dbReference type="Proteomes" id="UP000499080"/>
    </source>
</evidence>
<organism evidence="4 6">
    <name type="scientific">Araneus ventricosus</name>
    <name type="common">Orbweaver spider</name>
    <name type="synonym">Epeira ventricosa</name>
    <dbReference type="NCBI Taxonomy" id="182803"/>
    <lineage>
        <taxon>Eukaryota</taxon>
        <taxon>Metazoa</taxon>
        <taxon>Ecdysozoa</taxon>
        <taxon>Arthropoda</taxon>
        <taxon>Chelicerata</taxon>
        <taxon>Arachnida</taxon>
        <taxon>Araneae</taxon>
        <taxon>Araneomorphae</taxon>
        <taxon>Entelegynae</taxon>
        <taxon>Araneoidea</taxon>
        <taxon>Araneidae</taxon>
        <taxon>Araneus</taxon>
    </lineage>
</organism>
<proteinExistence type="predicted"/>
<accession>A0A4Y2TU83</accession>
<dbReference type="EMBL" id="BGPR01030450">
    <property type="protein sequence ID" value="GBO02990.1"/>
    <property type="molecule type" value="Genomic_DNA"/>
</dbReference>
<evidence type="ECO:0000313" key="2">
    <source>
        <dbReference type="EMBL" id="GBO02612.1"/>
    </source>
</evidence>
<evidence type="ECO:0000313" key="3">
    <source>
        <dbReference type="EMBL" id="GBO02615.1"/>
    </source>
</evidence>
<gene>
    <name evidence="4" type="ORF">AVEN_102019_1</name>
    <name evidence="5" type="ORF">AVEN_24397_1</name>
    <name evidence="2" type="ORF">AVEN_38229_1</name>
    <name evidence="3" type="ORF">AVEN_59204_1</name>
</gene>
<evidence type="ECO:0000313" key="4">
    <source>
        <dbReference type="EMBL" id="GBO02990.1"/>
    </source>
</evidence>